<organism evidence="1 2">
    <name type="scientific">Daucus carota subsp. sativus</name>
    <name type="common">Carrot</name>
    <dbReference type="NCBI Taxonomy" id="79200"/>
    <lineage>
        <taxon>Eukaryota</taxon>
        <taxon>Viridiplantae</taxon>
        <taxon>Streptophyta</taxon>
        <taxon>Embryophyta</taxon>
        <taxon>Tracheophyta</taxon>
        <taxon>Spermatophyta</taxon>
        <taxon>Magnoliopsida</taxon>
        <taxon>eudicotyledons</taxon>
        <taxon>Gunneridae</taxon>
        <taxon>Pentapetalae</taxon>
        <taxon>asterids</taxon>
        <taxon>campanulids</taxon>
        <taxon>Apiales</taxon>
        <taxon>Apiaceae</taxon>
        <taxon>Apioideae</taxon>
        <taxon>Scandiceae</taxon>
        <taxon>Daucinae</taxon>
        <taxon>Daucus</taxon>
        <taxon>Daucus sect. Daucus</taxon>
    </lineage>
</organism>
<keyword evidence="2" id="KW-1185">Reference proteome</keyword>
<accession>A0A175YND2</accession>
<gene>
    <name evidence="1" type="ORF">DCAR_0831634</name>
</gene>
<sequence>MGQNVCCMKQPDLPNEPKRIIRFDSNCSTPASSTASRINSRQEQKSLCSPPTRKLPGATEAWTLERCLMDSPEVNISPCTNNIGGDNRLKFVKRYKKIDMTSPDLNTDFFTPSLSFSSNKLGLLQNIDEGEDVGSCGGSRGRKVNKKVSFKLPEEADIIIFYSPREKFEEY</sequence>
<name>A0A175YND2_DAUCS</name>
<protein>
    <submittedName>
        <fullName evidence="1">Uncharacterized protein</fullName>
    </submittedName>
</protein>
<proteinExistence type="predicted"/>
<evidence type="ECO:0000313" key="2">
    <source>
        <dbReference type="Proteomes" id="UP000077755"/>
    </source>
</evidence>
<reference evidence="1" key="2">
    <citation type="submission" date="2022-03" db="EMBL/GenBank/DDBJ databases">
        <title>Draft title - Genomic analysis of global carrot germplasm unveils the trajectory of domestication and the origin of high carotenoid orange carrot.</title>
        <authorList>
            <person name="Iorizzo M."/>
            <person name="Ellison S."/>
            <person name="Senalik D."/>
            <person name="Macko-Podgorni A."/>
            <person name="Grzebelus D."/>
            <person name="Bostan H."/>
            <person name="Rolling W."/>
            <person name="Curaba J."/>
            <person name="Simon P."/>
        </authorList>
    </citation>
    <scope>NUCLEOTIDE SEQUENCE</scope>
    <source>
        <tissue evidence="1">Leaf</tissue>
    </source>
</reference>
<dbReference type="AlphaFoldDB" id="A0A175YND2"/>
<dbReference type="EMBL" id="CP093350">
    <property type="protein sequence ID" value="WOH12135.1"/>
    <property type="molecule type" value="Genomic_DNA"/>
</dbReference>
<dbReference type="Gramene" id="KZM84750">
    <property type="protein sequence ID" value="KZM84750"/>
    <property type="gene ID" value="DCAR_027828"/>
</dbReference>
<dbReference type="Proteomes" id="UP000077755">
    <property type="component" value="Chromosome 8"/>
</dbReference>
<evidence type="ECO:0000313" key="1">
    <source>
        <dbReference type="EMBL" id="WOH12135.1"/>
    </source>
</evidence>
<reference evidence="1" key="1">
    <citation type="journal article" date="2016" name="Nat. Genet.">
        <title>A high-quality carrot genome assembly provides new insights into carotenoid accumulation and asterid genome evolution.</title>
        <authorList>
            <person name="Iorizzo M."/>
            <person name="Ellison S."/>
            <person name="Senalik D."/>
            <person name="Zeng P."/>
            <person name="Satapoomin P."/>
            <person name="Huang J."/>
            <person name="Bowman M."/>
            <person name="Iovene M."/>
            <person name="Sanseverino W."/>
            <person name="Cavagnaro P."/>
            <person name="Yildiz M."/>
            <person name="Macko-Podgorni A."/>
            <person name="Moranska E."/>
            <person name="Grzebelus E."/>
            <person name="Grzebelus D."/>
            <person name="Ashrafi H."/>
            <person name="Zheng Z."/>
            <person name="Cheng S."/>
            <person name="Spooner D."/>
            <person name="Van Deynze A."/>
            <person name="Simon P."/>
        </authorList>
    </citation>
    <scope>NUCLEOTIDE SEQUENCE</scope>
    <source>
        <tissue evidence="1">Leaf</tissue>
    </source>
</reference>